<name>A0A7W7RBL1_KITKI</name>
<feature type="domain" description="YCII-related" evidence="2">
    <location>
        <begin position="24"/>
        <end position="91"/>
    </location>
</feature>
<gene>
    <name evidence="3" type="ORF">FHR34_007473</name>
</gene>
<evidence type="ECO:0000313" key="4">
    <source>
        <dbReference type="Proteomes" id="UP000540506"/>
    </source>
</evidence>
<evidence type="ECO:0000259" key="2">
    <source>
        <dbReference type="Pfam" id="PF03795"/>
    </source>
</evidence>
<keyword evidence="4" id="KW-1185">Reference proteome</keyword>
<dbReference type="InterPro" id="IPR011008">
    <property type="entry name" value="Dimeric_a/b-barrel"/>
</dbReference>
<evidence type="ECO:0000313" key="3">
    <source>
        <dbReference type="EMBL" id="MBB4928376.1"/>
    </source>
</evidence>
<sequence length="99" mass="10386">MSEQPKTTVLATFAAAPHATDEDFAKIIDAELARAKELVDAGVIVHGYHRSDLVGAALIVDAETVEAAREILATLPAVAAGLVETESIMPIIPLQLPQS</sequence>
<dbReference type="Gene3D" id="3.30.70.1060">
    <property type="entry name" value="Dimeric alpha+beta barrel"/>
    <property type="match status" value="1"/>
</dbReference>
<dbReference type="Pfam" id="PF03795">
    <property type="entry name" value="YCII"/>
    <property type="match status" value="1"/>
</dbReference>
<accession>A0A7W7RBL1</accession>
<dbReference type="EMBL" id="JACHJV010000003">
    <property type="protein sequence ID" value="MBB4928376.1"/>
    <property type="molecule type" value="Genomic_DNA"/>
</dbReference>
<dbReference type="RefSeq" id="WP_184945717.1">
    <property type="nucleotide sequence ID" value="NZ_JACHJV010000003.1"/>
</dbReference>
<dbReference type="InterPro" id="IPR005545">
    <property type="entry name" value="YCII"/>
</dbReference>
<dbReference type="SUPFAM" id="SSF54909">
    <property type="entry name" value="Dimeric alpha+beta barrel"/>
    <property type="match status" value="1"/>
</dbReference>
<comment type="caution">
    <text evidence="3">The sequence shown here is derived from an EMBL/GenBank/DDBJ whole genome shotgun (WGS) entry which is preliminary data.</text>
</comment>
<evidence type="ECO:0000256" key="1">
    <source>
        <dbReference type="ARBA" id="ARBA00007689"/>
    </source>
</evidence>
<reference evidence="3 4" key="1">
    <citation type="submission" date="2020-08" db="EMBL/GenBank/DDBJ databases">
        <title>Sequencing the genomes of 1000 actinobacteria strains.</title>
        <authorList>
            <person name="Klenk H.-P."/>
        </authorList>
    </citation>
    <scope>NUCLEOTIDE SEQUENCE [LARGE SCALE GENOMIC DNA]</scope>
    <source>
        <strain evidence="3 4">DSM 41654</strain>
    </source>
</reference>
<dbReference type="Proteomes" id="UP000540506">
    <property type="component" value="Unassembled WGS sequence"/>
</dbReference>
<protein>
    <recommendedName>
        <fullName evidence="2">YCII-related domain-containing protein</fullName>
    </recommendedName>
</protein>
<comment type="similarity">
    <text evidence="1">Belongs to the YciI family.</text>
</comment>
<proteinExistence type="inferred from homology"/>
<dbReference type="AlphaFoldDB" id="A0A7W7RBL1"/>
<organism evidence="3 4">
    <name type="scientific">Kitasatospora kifunensis</name>
    <name type="common">Streptomyces kifunensis</name>
    <dbReference type="NCBI Taxonomy" id="58351"/>
    <lineage>
        <taxon>Bacteria</taxon>
        <taxon>Bacillati</taxon>
        <taxon>Actinomycetota</taxon>
        <taxon>Actinomycetes</taxon>
        <taxon>Kitasatosporales</taxon>
        <taxon>Streptomycetaceae</taxon>
        <taxon>Kitasatospora</taxon>
    </lineage>
</organism>